<dbReference type="Pfam" id="PF07228">
    <property type="entry name" value="SpoIIE"/>
    <property type="match status" value="1"/>
</dbReference>
<dbReference type="SMART" id="SM00065">
    <property type="entry name" value="GAF"/>
    <property type="match status" value="2"/>
</dbReference>
<dbReference type="InterPro" id="IPR001932">
    <property type="entry name" value="PPM-type_phosphatase-like_dom"/>
</dbReference>
<reference evidence="5" key="2">
    <citation type="submission" date="2020-09" db="EMBL/GenBank/DDBJ databases">
        <authorList>
            <person name="Yu Y."/>
        </authorList>
    </citation>
    <scope>NUCLEOTIDE SEQUENCE</scope>
    <source>
        <strain evidence="5">KCTC 49039</strain>
    </source>
</reference>
<name>A0A927J0F8_9MICO</name>
<dbReference type="InterPro" id="IPR036890">
    <property type="entry name" value="HATPase_C_sf"/>
</dbReference>
<protein>
    <submittedName>
        <fullName evidence="5">SpoIIE family protein phosphatase</fullName>
    </submittedName>
</protein>
<dbReference type="PANTHER" id="PTHR43156">
    <property type="entry name" value="STAGE II SPORULATION PROTEIN E-RELATED"/>
    <property type="match status" value="1"/>
</dbReference>
<dbReference type="InterPro" id="IPR052016">
    <property type="entry name" value="Bact_Sigma-Reg"/>
</dbReference>
<dbReference type="CDD" id="cd16936">
    <property type="entry name" value="HATPase_RsbW-like"/>
    <property type="match status" value="1"/>
</dbReference>
<keyword evidence="1" id="KW-0378">Hydrolase</keyword>
<feature type="domain" description="GAF" evidence="3">
    <location>
        <begin position="196"/>
        <end position="343"/>
    </location>
</feature>
<dbReference type="SUPFAM" id="SSF81606">
    <property type="entry name" value="PP2C-like"/>
    <property type="match status" value="1"/>
</dbReference>
<dbReference type="EMBL" id="JACYHB010000008">
    <property type="protein sequence ID" value="MBD8079570.1"/>
    <property type="molecule type" value="Genomic_DNA"/>
</dbReference>
<dbReference type="PANTHER" id="PTHR43156:SF2">
    <property type="entry name" value="STAGE II SPORULATION PROTEIN E"/>
    <property type="match status" value="1"/>
</dbReference>
<feature type="region of interest" description="Disordered" evidence="2">
    <location>
        <begin position="664"/>
        <end position="683"/>
    </location>
</feature>
<dbReference type="RefSeq" id="WP_191829157.1">
    <property type="nucleotide sequence ID" value="NZ_JACYHB010000008.1"/>
</dbReference>
<comment type="caution">
    <text evidence="5">The sequence shown here is derived from an EMBL/GenBank/DDBJ whole genome shotgun (WGS) entry which is preliminary data.</text>
</comment>
<proteinExistence type="predicted"/>
<dbReference type="SMART" id="SM00331">
    <property type="entry name" value="PP2C_SIG"/>
    <property type="match status" value="1"/>
</dbReference>
<evidence type="ECO:0000313" key="5">
    <source>
        <dbReference type="EMBL" id="MBD8079570.1"/>
    </source>
</evidence>
<dbReference type="Gene3D" id="3.60.40.10">
    <property type="entry name" value="PPM-type phosphatase domain"/>
    <property type="match status" value="1"/>
</dbReference>
<evidence type="ECO:0000256" key="1">
    <source>
        <dbReference type="ARBA" id="ARBA00022801"/>
    </source>
</evidence>
<evidence type="ECO:0000259" key="3">
    <source>
        <dbReference type="SMART" id="SM00065"/>
    </source>
</evidence>
<dbReference type="InterPro" id="IPR029016">
    <property type="entry name" value="GAF-like_dom_sf"/>
</dbReference>
<dbReference type="InterPro" id="IPR036457">
    <property type="entry name" value="PPM-type-like_dom_sf"/>
</dbReference>
<sequence>MTGVEAISELARAGLTTPTADESFDRFARLVKRQLGVSSALVTLVLEDEQVFPGAQGLPEPYQTDRRTPLSHSFCRHVVQSSRPLVVEDTRRVPWLADNPAIDELHVGAYAGFPIFDPRGEVVGSLCAIDARPHTWTADELATLTDLASACTSELRLRLAQARARRMQRAALTANRRARLLLGLSETFATATSVHDVTEKLSVVATTIGARYAGLAVLDPTGTSMTYTTLHHLEPGVPQSYRRFRLDDDRPSALAARSRVPQLFRDHAEFAAAYPAIGELLGEPHAGARSFLPAVAGDRLLGMVALEWDTGREHDEDSIQTETAIASYVAHALDRVRLLEERHRVATTLQSAMLSELPSVHRIELAATYSTATRTDQVGGDWYDAVVLDDDASVLMIGDVTGHDMHAAAHMGQLRSMLRTFAWCQDEPSATLLRLLDRANSGLGLHASGTALVARVDRTPEGFDVLWSSAGHPAPLVLRADGTVEDAPGEPDIMLGVRPGSARHDHLLRLSEGDTMLLYTDGLVEQRGTAFHERVAMLRVALGAQHGAATSTVPDTLVRRLVGGRQRDDVAVLAVRARYSARHLPRPGRPTVNRRPMEHCSRAVGEQRRWVDDVLESCDVDDQVRRLVMLLTSELLTNAVQHAVGPVLATVEVGHRAVRVSVRDGSTSTPRLLSPEPHEPGGRGVRLLERSAARWGVETHDAADDGGLGKTVWFELDLVRAPVRRRH</sequence>
<dbReference type="Gene3D" id="3.30.565.10">
    <property type="entry name" value="Histidine kinase-like ATPase, C-terminal domain"/>
    <property type="match status" value="1"/>
</dbReference>
<dbReference type="InterPro" id="IPR003018">
    <property type="entry name" value="GAF"/>
</dbReference>
<feature type="domain" description="GAF" evidence="3">
    <location>
        <begin position="19"/>
        <end position="165"/>
    </location>
</feature>
<dbReference type="Proteomes" id="UP000610846">
    <property type="component" value="Unassembled WGS sequence"/>
</dbReference>
<accession>A0A927J0F8</accession>
<dbReference type="Gene3D" id="3.30.450.40">
    <property type="match status" value="2"/>
</dbReference>
<reference evidence="5" key="1">
    <citation type="journal article" date="2018" name="Curr. Microbiol.">
        <title>Cellulosimicrobium arenosum sp. nov., Isolated from Marine Sediment Sand.</title>
        <authorList>
            <person name="Oh M."/>
            <person name="Kim J.H."/>
            <person name="Yoon J.H."/>
            <person name="Schumann P."/>
            <person name="Kim W."/>
        </authorList>
    </citation>
    <scope>NUCLEOTIDE SEQUENCE</scope>
    <source>
        <strain evidence="5">KCTC 49039</strain>
    </source>
</reference>
<dbReference type="Pfam" id="PF13581">
    <property type="entry name" value="HATPase_c_2"/>
    <property type="match status" value="1"/>
</dbReference>
<evidence type="ECO:0000259" key="4">
    <source>
        <dbReference type="SMART" id="SM00331"/>
    </source>
</evidence>
<organism evidence="5 6">
    <name type="scientific">Cellulosimicrobium arenosum</name>
    <dbReference type="NCBI Taxonomy" id="2708133"/>
    <lineage>
        <taxon>Bacteria</taxon>
        <taxon>Bacillati</taxon>
        <taxon>Actinomycetota</taxon>
        <taxon>Actinomycetes</taxon>
        <taxon>Micrococcales</taxon>
        <taxon>Promicromonosporaceae</taxon>
        <taxon>Cellulosimicrobium</taxon>
    </lineage>
</organism>
<keyword evidence="6" id="KW-1185">Reference proteome</keyword>
<dbReference type="AlphaFoldDB" id="A0A927J0F8"/>
<dbReference type="SUPFAM" id="SSF55781">
    <property type="entry name" value="GAF domain-like"/>
    <property type="match status" value="2"/>
</dbReference>
<feature type="domain" description="PPM-type phosphatase" evidence="4">
    <location>
        <begin position="360"/>
        <end position="577"/>
    </location>
</feature>
<dbReference type="InterPro" id="IPR003594">
    <property type="entry name" value="HATPase_dom"/>
</dbReference>
<dbReference type="Pfam" id="PF01590">
    <property type="entry name" value="GAF"/>
    <property type="match status" value="1"/>
</dbReference>
<dbReference type="GO" id="GO:0016791">
    <property type="term" value="F:phosphatase activity"/>
    <property type="evidence" value="ECO:0007669"/>
    <property type="project" value="TreeGrafter"/>
</dbReference>
<gene>
    <name evidence="5" type="ORF">IF651_10935</name>
</gene>
<evidence type="ECO:0000256" key="2">
    <source>
        <dbReference type="SAM" id="MobiDB-lite"/>
    </source>
</evidence>
<evidence type="ECO:0000313" key="6">
    <source>
        <dbReference type="Proteomes" id="UP000610846"/>
    </source>
</evidence>